<dbReference type="PROSITE" id="PS50928">
    <property type="entry name" value="ABC_TM1"/>
    <property type="match status" value="1"/>
</dbReference>
<organism evidence="8 9">
    <name type="scientific">Guyparkeria halophila</name>
    <dbReference type="NCBI Taxonomy" id="47960"/>
    <lineage>
        <taxon>Bacteria</taxon>
        <taxon>Pseudomonadati</taxon>
        <taxon>Pseudomonadota</taxon>
        <taxon>Gammaproteobacteria</taxon>
        <taxon>Chromatiales</taxon>
        <taxon>Thioalkalibacteraceae</taxon>
        <taxon>Guyparkeria</taxon>
    </lineage>
</organism>
<dbReference type="Pfam" id="PF12501">
    <property type="entry name" value="DUF3708"/>
    <property type="match status" value="1"/>
</dbReference>
<feature type="transmembrane region" description="Helical" evidence="5">
    <location>
        <begin position="385"/>
        <end position="407"/>
    </location>
</feature>
<sequence length="419" mass="44271">MQTDQILMTFFAGVLLLGALGFYLGRSKAVRTRADGAHMHSQPDQYAWFAVLTSAGPAVIVAFVSAIILGLFESAFPGWLAVAGALGLGAFGLFIGLNRIRPELKARDSLEHAVKWTLLAAASVSILTTFGILFSILFEAIRFFQMESFWYFITGTNWAPGDSFLEAAGRAEAGEGSSGNFGAVPLFAGTFMITIIAMLVAVPIGVSAAIYMAEYAPERVRTVAKPVLEVLAGIPTVVYGFFAAITVAPLIVSAAGSVGLDASFNNALAPGIVMGIMIIPFISSLSDDVITSVPNSMRQGSLALGTTRNETIRFVVLPAALPGIISATLLGVSRALGETMIVVMAAGMRPNLTANPLEDMTTVTVSIVSSLTGDNEFESAATLSAFALGLMLFVITLALNFVSVLMIRRFREKYAVNDL</sequence>
<dbReference type="InterPro" id="IPR022182">
    <property type="entry name" value="PstC_N"/>
</dbReference>
<reference evidence="8 9" key="1">
    <citation type="submission" date="2023-11" db="EMBL/GenBank/DDBJ databases">
        <title>MicrobeMod: A computational toolkit for identifying prokaryotic methylation and restriction-modification with nanopore sequencing.</title>
        <authorList>
            <person name="Crits-Christoph A."/>
            <person name="Kang S.C."/>
            <person name="Lee H."/>
            <person name="Ostrov N."/>
        </authorList>
    </citation>
    <scope>NUCLEOTIDE SEQUENCE [LARGE SCALE GENOMIC DNA]</scope>
    <source>
        <strain evidence="8 9">ATCC 49870</strain>
    </source>
</reference>
<keyword evidence="5" id="KW-0813">Transport</keyword>
<evidence type="ECO:0000313" key="9">
    <source>
        <dbReference type="Proteomes" id="UP001327459"/>
    </source>
</evidence>
<dbReference type="NCBIfam" id="TIGR02138">
    <property type="entry name" value="phosphate_pstC"/>
    <property type="match status" value="1"/>
</dbReference>
<keyword evidence="4 5" id="KW-0472">Membrane</keyword>
<keyword evidence="9" id="KW-1185">Reference proteome</keyword>
<evidence type="ECO:0000256" key="2">
    <source>
        <dbReference type="ARBA" id="ARBA00022692"/>
    </source>
</evidence>
<dbReference type="SUPFAM" id="SSF161098">
    <property type="entry name" value="MetI-like"/>
    <property type="match status" value="1"/>
</dbReference>
<dbReference type="EMBL" id="CP140153">
    <property type="protein sequence ID" value="WQH16704.1"/>
    <property type="molecule type" value="Genomic_DNA"/>
</dbReference>
<dbReference type="PANTHER" id="PTHR42727:SF1">
    <property type="entry name" value="PHOSPHATE TRANSPORT SYSTEM PERMEASE"/>
    <property type="match status" value="1"/>
</dbReference>
<comment type="similarity">
    <text evidence="6">Belongs to the binding-protein-dependent transport system permease family. CysTW subfamily.</text>
</comment>
<feature type="transmembrane region" description="Helical" evidence="5">
    <location>
        <begin position="186"/>
        <end position="210"/>
    </location>
</feature>
<dbReference type="Gene3D" id="1.10.3720.10">
    <property type="entry name" value="MetI-like"/>
    <property type="match status" value="1"/>
</dbReference>
<evidence type="ECO:0000256" key="6">
    <source>
        <dbReference type="RuleBase" id="RU363054"/>
    </source>
</evidence>
<keyword evidence="2 5" id="KW-0812">Transmembrane</keyword>
<feature type="transmembrane region" description="Helical" evidence="5">
    <location>
        <begin position="311"/>
        <end position="332"/>
    </location>
</feature>
<evidence type="ECO:0000256" key="4">
    <source>
        <dbReference type="ARBA" id="ARBA00023136"/>
    </source>
</evidence>
<comment type="function">
    <text evidence="6">Part of the binding-protein-dependent transport system for phosphate; probably responsible for the translocation of the substrate across the membrane.</text>
</comment>
<feature type="transmembrane region" description="Helical" evidence="5">
    <location>
        <begin position="78"/>
        <end position="97"/>
    </location>
</feature>
<feature type="transmembrane region" description="Helical" evidence="5">
    <location>
        <begin position="267"/>
        <end position="290"/>
    </location>
</feature>
<dbReference type="CDD" id="cd06261">
    <property type="entry name" value="TM_PBP2"/>
    <property type="match status" value="1"/>
</dbReference>
<evidence type="ECO:0000256" key="5">
    <source>
        <dbReference type="RuleBase" id="RU363032"/>
    </source>
</evidence>
<dbReference type="Proteomes" id="UP001327459">
    <property type="component" value="Chromosome"/>
</dbReference>
<dbReference type="RefSeq" id="WP_322521693.1">
    <property type="nucleotide sequence ID" value="NZ_CP140153.1"/>
</dbReference>
<accession>A0ABZ0YYS6</accession>
<dbReference type="InterPro" id="IPR000515">
    <property type="entry name" value="MetI-like"/>
</dbReference>
<feature type="domain" description="ABC transmembrane type-1" evidence="7">
    <location>
        <begin position="187"/>
        <end position="403"/>
    </location>
</feature>
<keyword evidence="6" id="KW-0997">Cell inner membrane</keyword>
<feature type="transmembrane region" description="Helical" evidence="5">
    <location>
        <begin position="230"/>
        <end position="255"/>
    </location>
</feature>
<gene>
    <name evidence="8" type="primary">pstC</name>
    <name evidence="8" type="ORF">SR882_02040</name>
</gene>
<evidence type="ECO:0000256" key="1">
    <source>
        <dbReference type="ARBA" id="ARBA00004651"/>
    </source>
</evidence>
<feature type="transmembrane region" description="Helical" evidence="5">
    <location>
        <begin position="6"/>
        <end position="25"/>
    </location>
</feature>
<comment type="caution">
    <text evidence="6">Lacks conserved residue(s) required for the propagation of feature annotation.</text>
</comment>
<evidence type="ECO:0000313" key="8">
    <source>
        <dbReference type="EMBL" id="WQH16704.1"/>
    </source>
</evidence>
<evidence type="ECO:0000256" key="3">
    <source>
        <dbReference type="ARBA" id="ARBA00022989"/>
    </source>
</evidence>
<evidence type="ECO:0000259" key="7">
    <source>
        <dbReference type="PROSITE" id="PS50928"/>
    </source>
</evidence>
<proteinExistence type="inferred from homology"/>
<keyword evidence="3 5" id="KW-1133">Transmembrane helix</keyword>
<name>A0ABZ0YYS6_9GAMM</name>
<dbReference type="Pfam" id="PF00528">
    <property type="entry name" value="BPD_transp_1"/>
    <property type="match status" value="1"/>
</dbReference>
<keyword evidence="6" id="KW-0592">Phosphate transport</keyword>
<dbReference type="InterPro" id="IPR035906">
    <property type="entry name" value="MetI-like_sf"/>
</dbReference>
<dbReference type="PANTHER" id="PTHR42727">
    <property type="entry name" value="PHOSPHATE TRANSPORT SYSTEM PERMEASE PROTEIN"/>
    <property type="match status" value="1"/>
</dbReference>
<feature type="transmembrane region" description="Helical" evidence="5">
    <location>
        <begin position="46"/>
        <end position="72"/>
    </location>
</feature>
<comment type="subcellular location">
    <subcellularLocation>
        <location evidence="6">Cell inner membrane</location>
        <topology evidence="6">Multi-pass membrane protein</topology>
    </subcellularLocation>
    <subcellularLocation>
        <location evidence="1 5">Cell membrane</location>
        <topology evidence="1 5">Multi-pass membrane protein</topology>
    </subcellularLocation>
</comment>
<keyword evidence="6" id="KW-1003">Cell membrane</keyword>
<protein>
    <recommendedName>
        <fullName evidence="6">Phosphate transport system permease protein</fullName>
    </recommendedName>
</protein>
<dbReference type="InterPro" id="IPR011864">
    <property type="entry name" value="Phosphate_PstC"/>
</dbReference>
<feature type="transmembrane region" description="Helical" evidence="5">
    <location>
        <begin position="118"/>
        <end position="138"/>
    </location>
</feature>